<dbReference type="GO" id="GO:0005996">
    <property type="term" value="P:monosaccharide metabolic process"/>
    <property type="evidence" value="ECO:0007669"/>
    <property type="project" value="UniProtKB-ARBA"/>
</dbReference>
<dbReference type="InterPro" id="IPR036409">
    <property type="entry name" value="Aldolase_II/adducin_N_sf"/>
</dbReference>
<dbReference type="RefSeq" id="WP_077659670.1">
    <property type="nucleotide sequence ID" value="NZ_CP040021.1"/>
</dbReference>
<keyword evidence="4" id="KW-1185">Reference proteome</keyword>
<dbReference type="PANTHER" id="PTHR10672:SF3">
    <property type="entry name" value="PROTEIN HU-LI TAI SHAO"/>
    <property type="match status" value="1"/>
</dbReference>
<dbReference type="GO" id="GO:0005856">
    <property type="term" value="C:cytoskeleton"/>
    <property type="evidence" value="ECO:0007669"/>
    <property type="project" value="TreeGrafter"/>
</dbReference>
<dbReference type="NCBIfam" id="NF005689">
    <property type="entry name" value="PRK07490.1"/>
    <property type="match status" value="1"/>
</dbReference>
<evidence type="ECO:0000313" key="4">
    <source>
        <dbReference type="Proteomes" id="UP000189021"/>
    </source>
</evidence>
<evidence type="ECO:0000256" key="1">
    <source>
        <dbReference type="ARBA" id="ARBA00037961"/>
    </source>
</evidence>
<dbReference type="InterPro" id="IPR001303">
    <property type="entry name" value="Aldolase_II/adducin_N"/>
</dbReference>
<gene>
    <name evidence="3" type="ORF">BZG00_13385</name>
</gene>
<dbReference type="InterPro" id="IPR051017">
    <property type="entry name" value="Aldolase-II_Adducin_sf"/>
</dbReference>
<comment type="similarity">
    <text evidence="1">Belongs to the aldolase class II family.</text>
</comment>
<evidence type="ECO:0000313" key="3">
    <source>
        <dbReference type="EMBL" id="OOE38662.1"/>
    </source>
</evidence>
<dbReference type="AlphaFoldDB" id="A0AB36JUZ1"/>
<reference evidence="3 4" key="1">
    <citation type="journal article" date="2017" name="Genome Announc.">
        <title>Draft Genome Sequences of Salinivibrio proteolyticus, Salinivibrio sharmensis, Salinivibrio siamensis, Salinivibrio costicola subsp. alcaliphilus, Salinivibrio costicola subsp. vallismortis, and 29 New Isolates Belonging to the Genus Salinivibrio.</title>
        <authorList>
            <person name="Lopez-Hermoso C."/>
            <person name="de la Haba R.R."/>
            <person name="Sanchez-Porro C."/>
            <person name="Bayliss S.C."/>
            <person name="Feil E.J."/>
            <person name="Ventosa A."/>
        </authorList>
    </citation>
    <scope>NUCLEOTIDE SEQUENCE [LARGE SCALE GENOMIC DNA]</scope>
    <source>
        <strain evidence="3 4">AL184</strain>
    </source>
</reference>
<dbReference type="Gene3D" id="3.40.225.10">
    <property type="entry name" value="Class II aldolase/adducin N-terminal domain"/>
    <property type="match status" value="1"/>
</dbReference>
<proteinExistence type="inferred from homology"/>
<feature type="domain" description="Class II aldolase/adducin N-terminal" evidence="2">
    <location>
        <begin position="14"/>
        <end position="193"/>
    </location>
</feature>
<organism evidence="3 4">
    <name type="scientific">Salinivibrio kushneri</name>
    <dbReference type="NCBI Taxonomy" id="1908198"/>
    <lineage>
        <taxon>Bacteria</taxon>
        <taxon>Pseudomonadati</taxon>
        <taxon>Pseudomonadota</taxon>
        <taxon>Gammaproteobacteria</taxon>
        <taxon>Vibrionales</taxon>
        <taxon>Vibrionaceae</taxon>
        <taxon>Salinivibrio</taxon>
    </lineage>
</organism>
<protein>
    <recommendedName>
        <fullName evidence="2">Class II aldolase/adducin N-terminal domain-containing protein</fullName>
    </recommendedName>
</protein>
<dbReference type="Proteomes" id="UP000189021">
    <property type="component" value="Unassembled WGS sequence"/>
</dbReference>
<dbReference type="PANTHER" id="PTHR10672">
    <property type="entry name" value="ADDUCIN"/>
    <property type="match status" value="1"/>
</dbReference>
<dbReference type="EMBL" id="MUEK01000015">
    <property type="protein sequence ID" value="OOE38662.1"/>
    <property type="molecule type" value="Genomic_DNA"/>
</dbReference>
<dbReference type="SMART" id="SM01007">
    <property type="entry name" value="Aldolase_II"/>
    <property type="match status" value="1"/>
</dbReference>
<comment type="caution">
    <text evidence="3">The sequence shown here is derived from an EMBL/GenBank/DDBJ whole genome shotgun (WGS) entry which is preliminary data.</text>
</comment>
<sequence length="246" mass="27595">MTLNQEGTLGTLREQLACVFRWMARLDLHEAAANHCSVMTNYREKKFLINPAGRHFSEIKASDLLEVAANTEAEPADIDPTAWAIHGAMHRQNRDIGCILHCHSLYATALSCLDNPELPPIEQSSMRFFERFSVDHNFEGMGLGDEAERLAAMADNRKPILLLGNHGVIAIGPDVATAFDNLYYFERACRYYLVARASGLPLSPVSKEVARLTAEQWDDYIKMGSPQAHLAALMRVLDREESDYRS</sequence>
<dbReference type="Pfam" id="PF00596">
    <property type="entry name" value="Aldolase_II"/>
    <property type="match status" value="1"/>
</dbReference>
<accession>A0AB36JUZ1</accession>
<dbReference type="GO" id="GO:0051015">
    <property type="term" value="F:actin filament binding"/>
    <property type="evidence" value="ECO:0007669"/>
    <property type="project" value="TreeGrafter"/>
</dbReference>
<name>A0AB36JUZ1_9GAMM</name>
<evidence type="ECO:0000259" key="2">
    <source>
        <dbReference type="SMART" id="SM01007"/>
    </source>
</evidence>
<dbReference type="SUPFAM" id="SSF53639">
    <property type="entry name" value="AraD/HMP-PK domain-like"/>
    <property type="match status" value="1"/>
</dbReference>